<name>A0A482WWQ5_LAOST</name>
<dbReference type="AlphaFoldDB" id="A0A482WWQ5"/>
<sequence length="251" mass="28724">MGLKAAVQALKKAERLKEKVVNSKDLLNDKEAWICQQQLQKIYQQVLIIDLEYALDKKVEQDLWNHGFKKHIATLQALAKDRKNPKSNESQSMLSWCLDAASGFYLTLLNEICSAFDLDLPFRRKNSLFGNFRKSRAIPFVNKPHKNSCYYICQHCLVHLGDIARYRNQSRQAEAFYRHAVELSPSSGQPYNQLALLEASRGDRLSTVFHYVRSVAVRHMFPAAASNLSLTFDKCLDQKLNVEGRTKLSSS</sequence>
<dbReference type="GO" id="GO:0042162">
    <property type="term" value="F:telomeric DNA binding"/>
    <property type="evidence" value="ECO:0007669"/>
    <property type="project" value="TreeGrafter"/>
</dbReference>
<keyword evidence="6" id="KW-1185">Reference proteome</keyword>
<dbReference type="PANTHER" id="PTHR15696:SF5">
    <property type="entry name" value="NONSENSE-MEDIATED MRNA DECAY FACTOR SMG7"/>
    <property type="match status" value="1"/>
</dbReference>
<evidence type="ECO:0000256" key="2">
    <source>
        <dbReference type="SAM" id="Coils"/>
    </source>
</evidence>
<accession>A0A482WWQ5</accession>
<evidence type="ECO:0000259" key="3">
    <source>
        <dbReference type="Pfam" id="PF10373"/>
    </source>
</evidence>
<dbReference type="PANTHER" id="PTHR15696">
    <property type="entry name" value="SMG-7 SUPPRESSOR WITH MORPHOLOGICAL EFFECT ON GENITALIA PROTEIN 7"/>
    <property type="match status" value="1"/>
</dbReference>
<dbReference type="Proteomes" id="UP000291343">
    <property type="component" value="Unassembled WGS sequence"/>
</dbReference>
<dbReference type="InterPro" id="IPR019458">
    <property type="entry name" value="Est1-like_N"/>
</dbReference>
<comment type="caution">
    <text evidence="5">The sequence shown here is derived from an EMBL/GenBank/DDBJ whole genome shotgun (WGS) entry which is preliminary data.</text>
</comment>
<feature type="coiled-coil region" evidence="2">
    <location>
        <begin position="3"/>
        <end position="30"/>
    </location>
</feature>
<dbReference type="SMR" id="A0A482WWQ5"/>
<dbReference type="InterPro" id="IPR011990">
    <property type="entry name" value="TPR-like_helical_dom_sf"/>
</dbReference>
<feature type="domain" description="DNA/RNA-binding" evidence="3">
    <location>
        <begin position="173"/>
        <end position="239"/>
    </location>
</feature>
<evidence type="ECO:0000256" key="1">
    <source>
        <dbReference type="ARBA" id="ARBA00023161"/>
    </source>
</evidence>
<dbReference type="OrthoDB" id="69928at2759"/>
<keyword evidence="2" id="KW-0175">Coiled coil</keyword>
<dbReference type="Pfam" id="PF10373">
    <property type="entry name" value="EST1_DNA_bind"/>
    <property type="match status" value="1"/>
</dbReference>
<dbReference type="STRING" id="195883.A0A482WWQ5"/>
<evidence type="ECO:0000313" key="6">
    <source>
        <dbReference type="Proteomes" id="UP000291343"/>
    </source>
</evidence>
<dbReference type="GO" id="GO:0000184">
    <property type="term" value="P:nuclear-transcribed mRNA catabolic process, nonsense-mediated decay"/>
    <property type="evidence" value="ECO:0007669"/>
    <property type="project" value="UniProtKB-KW"/>
</dbReference>
<feature type="domain" description="Telomerase activating protein Est1-like N-terminal" evidence="4">
    <location>
        <begin position="58"/>
        <end position="170"/>
    </location>
</feature>
<dbReference type="GO" id="GO:0070034">
    <property type="term" value="F:telomerase RNA binding"/>
    <property type="evidence" value="ECO:0007669"/>
    <property type="project" value="TreeGrafter"/>
</dbReference>
<keyword evidence="1" id="KW-0866">Nonsense-mediated mRNA decay</keyword>
<evidence type="ECO:0000259" key="4">
    <source>
        <dbReference type="Pfam" id="PF10374"/>
    </source>
</evidence>
<gene>
    <name evidence="5" type="ORF">LSTR_LSTR005418</name>
</gene>
<dbReference type="InterPro" id="IPR045153">
    <property type="entry name" value="Est1/Ebs1-like"/>
</dbReference>
<evidence type="ECO:0000313" key="5">
    <source>
        <dbReference type="EMBL" id="RZF37918.1"/>
    </source>
</evidence>
<reference evidence="5 6" key="1">
    <citation type="journal article" date="2017" name="Gigascience">
        <title>Genome sequence of the small brown planthopper, Laodelphax striatellus.</title>
        <authorList>
            <person name="Zhu J."/>
            <person name="Jiang F."/>
            <person name="Wang X."/>
            <person name="Yang P."/>
            <person name="Bao Y."/>
            <person name="Zhao W."/>
            <person name="Wang W."/>
            <person name="Lu H."/>
            <person name="Wang Q."/>
            <person name="Cui N."/>
            <person name="Li J."/>
            <person name="Chen X."/>
            <person name="Luo L."/>
            <person name="Yu J."/>
            <person name="Kang L."/>
            <person name="Cui F."/>
        </authorList>
    </citation>
    <scope>NUCLEOTIDE SEQUENCE [LARGE SCALE GENOMIC DNA]</scope>
    <source>
        <strain evidence="5">Lst14</strain>
    </source>
</reference>
<evidence type="ECO:0008006" key="7">
    <source>
        <dbReference type="Google" id="ProtNLM"/>
    </source>
</evidence>
<dbReference type="Gene3D" id="1.25.40.10">
    <property type="entry name" value="Tetratricopeptide repeat domain"/>
    <property type="match status" value="1"/>
</dbReference>
<protein>
    <recommendedName>
        <fullName evidence="7">DNA/RNA-binding domain-containing protein</fullName>
    </recommendedName>
</protein>
<dbReference type="EMBL" id="QKKF02022863">
    <property type="protein sequence ID" value="RZF37918.1"/>
    <property type="molecule type" value="Genomic_DNA"/>
</dbReference>
<dbReference type="InterPro" id="IPR018834">
    <property type="entry name" value="DNA/RNA-bd_Est1-type"/>
</dbReference>
<proteinExistence type="predicted"/>
<dbReference type="SUPFAM" id="SSF48452">
    <property type="entry name" value="TPR-like"/>
    <property type="match status" value="1"/>
</dbReference>
<organism evidence="5 6">
    <name type="scientific">Laodelphax striatellus</name>
    <name type="common">Small brown planthopper</name>
    <name type="synonym">Delphax striatella</name>
    <dbReference type="NCBI Taxonomy" id="195883"/>
    <lineage>
        <taxon>Eukaryota</taxon>
        <taxon>Metazoa</taxon>
        <taxon>Ecdysozoa</taxon>
        <taxon>Arthropoda</taxon>
        <taxon>Hexapoda</taxon>
        <taxon>Insecta</taxon>
        <taxon>Pterygota</taxon>
        <taxon>Neoptera</taxon>
        <taxon>Paraneoptera</taxon>
        <taxon>Hemiptera</taxon>
        <taxon>Auchenorrhyncha</taxon>
        <taxon>Fulgoroidea</taxon>
        <taxon>Delphacidae</taxon>
        <taxon>Criomorphinae</taxon>
        <taxon>Laodelphax</taxon>
    </lineage>
</organism>
<dbReference type="InParanoid" id="A0A482WWQ5"/>
<dbReference type="Pfam" id="PF10374">
    <property type="entry name" value="EST1"/>
    <property type="match status" value="1"/>
</dbReference>
<dbReference type="GO" id="GO:0005697">
    <property type="term" value="C:telomerase holoenzyme complex"/>
    <property type="evidence" value="ECO:0007669"/>
    <property type="project" value="TreeGrafter"/>
</dbReference>